<keyword evidence="2" id="KW-0067">ATP-binding</keyword>
<keyword evidence="4" id="KW-0472">Membrane</keyword>
<accession>A0ABQ6YY47</accession>
<evidence type="ECO:0000256" key="4">
    <source>
        <dbReference type="SAM" id="Phobius"/>
    </source>
</evidence>
<reference evidence="6 7" key="1">
    <citation type="submission" date="2016-06" db="EMBL/GenBank/DDBJ databases">
        <title>Four novel species of enterococci isolated from chicken manure.</title>
        <authorList>
            <person name="Van Tyne D."/>
        </authorList>
    </citation>
    <scope>NUCLEOTIDE SEQUENCE [LARGE SCALE GENOMIC DNA]</scope>
    <source>
        <strain evidence="6 7">CU12B</strain>
    </source>
</reference>
<dbReference type="PANTHER" id="PTHR11361">
    <property type="entry name" value="DNA MISMATCH REPAIR PROTEIN MUTS FAMILY MEMBER"/>
    <property type="match status" value="1"/>
</dbReference>
<feature type="transmembrane region" description="Helical" evidence="4">
    <location>
        <begin position="6"/>
        <end position="24"/>
    </location>
</feature>
<dbReference type="Proteomes" id="UP000782705">
    <property type="component" value="Unassembled WGS sequence"/>
</dbReference>
<organism evidence="6 7">
    <name type="scientific">Candidatus Enterococcus willemsii</name>
    <dbReference type="NCBI Taxonomy" id="1857215"/>
    <lineage>
        <taxon>Bacteria</taxon>
        <taxon>Bacillati</taxon>
        <taxon>Bacillota</taxon>
        <taxon>Bacilli</taxon>
        <taxon>Lactobacillales</taxon>
        <taxon>Enterococcaceae</taxon>
        <taxon>Enterococcus</taxon>
    </lineage>
</organism>
<protein>
    <submittedName>
        <fullName evidence="6">DNA mismatch repair protein MutS</fullName>
    </submittedName>
</protein>
<dbReference type="SUPFAM" id="SSF52540">
    <property type="entry name" value="P-loop containing nucleoside triphosphate hydrolases"/>
    <property type="match status" value="1"/>
</dbReference>
<dbReference type="RefSeq" id="WP_161902808.1">
    <property type="nucleotide sequence ID" value="NZ_MAEL01000052.1"/>
</dbReference>
<keyword evidence="7" id="KW-1185">Reference proteome</keyword>
<proteinExistence type="predicted"/>
<dbReference type="InterPro" id="IPR000432">
    <property type="entry name" value="DNA_mismatch_repair_MutS_C"/>
</dbReference>
<name>A0ABQ6YY47_9ENTE</name>
<dbReference type="SMART" id="SM00534">
    <property type="entry name" value="MUTSac"/>
    <property type="match status" value="1"/>
</dbReference>
<keyword evidence="4" id="KW-0812">Transmembrane</keyword>
<sequence>MSEQLFVVCVVLAIVIFITSIEIYQRIKLKRIVQEKWGKPPYQPRFDKEESLKMAWQDERSFATWDSEIDDITWYDLDMFTIFEQINATYSSVGSEALYQQLRHYHWQPDLQLEELIQFYQAHPAKREKIQYHFAQLGKQDRNFSKHYLAKKEKQTLGSLPFFLCLGALPFVGIFLLLFGQSLGLALLLGSIVFNMIYYHIQKARLETELNSMRYLVQTIAIGNKIAKIDHPLQKDMQHALTAIKNIPRFGFSFRTKSNSEAELLFDYFNMMVMLPFISYGFVLDRIVRHNQEAIHLWELLGKLEVAAAILNFRSFMPYTCQPVIQDGPVQAQDCYHPLLTDAVANPVDWSKNTLVTGSNASGKSTYVKSIAINCLLAQTIQTALATSFTLQAGHVLTSMAIEDDLSEGDSYFVAEIKSVKRLLDKVQTQEHCYCFIDEILKGTNTIERIAASSSIVDWLTTFPSLAIVATHDIELTEMLKQTCENIHFSEQVTEEKGVSFDYLVKPGPATTRNAIELLSVLHYPQEIITKAKNEAAYFDQHRQWL</sequence>
<dbReference type="InterPro" id="IPR045076">
    <property type="entry name" value="MutS"/>
</dbReference>
<evidence type="ECO:0000256" key="1">
    <source>
        <dbReference type="ARBA" id="ARBA00022741"/>
    </source>
</evidence>
<evidence type="ECO:0000256" key="2">
    <source>
        <dbReference type="ARBA" id="ARBA00022840"/>
    </source>
</evidence>
<keyword evidence="3" id="KW-0238">DNA-binding</keyword>
<evidence type="ECO:0000256" key="3">
    <source>
        <dbReference type="ARBA" id="ARBA00023125"/>
    </source>
</evidence>
<comment type="caution">
    <text evidence="6">The sequence shown here is derived from an EMBL/GenBank/DDBJ whole genome shotgun (WGS) entry which is preliminary data.</text>
</comment>
<feature type="transmembrane region" description="Helical" evidence="4">
    <location>
        <begin position="183"/>
        <end position="201"/>
    </location>
</feature>
<evidence type="ECO:0000313" key="6">
    <source>
        <dbReference type="EMBL" id="KAF1302408.1"/>
    </source>
</evidence>
<feature type="transmembrane region" description="Helical" evidence="4">
    <location>
        <begin position="156"/>
        <end position="177"/>
    </location>
</feature>
<evidence type="ECO:0000259" key="5">
    <source>
        <dbReference type="SMART" id="SM00534"/>
    </source>
</evidence>
<dbReference type="Gene3D" id="3.40.50.300">
    <property type="entry name" value="P-loop containing nucleotide triphosphate hydrolases"/>
    <property type="match status" value="1"/>
</dbReference>
<feature type="transmembrane region" description="Helical" evidence="4">
    <location>
        <begin position="264"/>
        <end position="283"/>
    </location>
</feature>
<dbReference type="InterPro" id="IPR027417">
    <property type="entry name" value="P-loop_NTPase"/>
</dbReference>
<dbReference type="EMBL" id="MAEL01000052">
    <property type="protein sequence ID" value="KAF1302408.1"/>
    <property type="molecule type" value="Genomic_DNA"/>
</dbReference>
<keyword evidence="1" id="KW-0547">Nucleotide-binding</keyword>
<keyword evidence="4" id="KW-1133">Transmembrane helix</keyword>
<gene>
    <name evidence="6" type="ORF">BAU17_09130</name>
</gene>
<dbReference type="Pfam" id="PF00488">
    <property type="entry name" value="MutS_V"/>
    <property type="match status" value="1"/>
</dbReference>
<dbReference type="PANTHER" id="PTHR11361:SF152">
    <property type="entry name" value="DNA MISMATCH REPAIR PROTEIN"/>
    <property type="match status" value="1"/>
</dbReference>
<feature type="domain" description="DNA mismatch repair proteins mutS family" evidence="5">
    <location>
        <begin position="351"/>
        <end position="537"/>
    </location>
</feature>
<evidence type="ECO:0000313" key="7">
    <source>
        <dbReference type="Proteomes" id="UP000782705"/>
    </source>
</evidence>